<dbReference type="InterPro" id="IPR025714">
    <property type="entry name" value="Methyltranfer_dom"/>
</dbReference>
<reference evidence="2" key="1">
    <citation type="journal article" date="2015" name="Proc. Natl. Acad. Sci. U.S.A.">
        <title>Networks of energetic and metabolic interactions define dynamics in microbial communities.</title>
        <authorList>
            <person name="Embree M."/>
            <person name="Liu J.K."/>
            <person name="Al-Bassam M.M."/>
            <person name="Zengler K."/>
        </authorList>
    </citation>
    <scope>NUCLEOTIDE SEQUENCE</scope>
</reference>
<dbReference type="PANTHER" id="PTHR43591">
    <property type="entry name" value="METHYLTRANSFERASE"/>
    <property type="match status" value="1"/>
</dbReference>
<dbReference type="CDD" id="cd02440">
    <property type="entry name" value="AdoMet_MTases"/>
    <property type="match status" value="1"/>
</dbReference>
<dbReference type="AlphaFoldDB" id="A0A0W8FBD9"/>
<dbReference type="GO" id="GO:0032259">
    <property type="term" value="P:methylation"/>
    <property type="evidence" value="ECO:0007669"/>
    <property type="project" value="UniProtKB-KW"/>
</dbReference>
<evidence type="ECO:0000259" key="1">
    <source>
        <dbReference type="Pfam" id="PF13847"/>
    </source>
</evidence>
<name>A0A0W8FBD9_9ZZZZ</name>
<dbReference type="GO" id="GO:0043770">
    <property type="term" value="F:demethylmenaquinone methyltransferase activity"/>
    <property type="evidence" value="ECO:0007669"/>
    <property type="project" value="UniProtKB-EC"/>
</dbReference>
<protein>
    <submittedName>
        <fullName evidence="2">2-heptaprenyl-1,4-naphthoquinone methyltransferase</fullName>
        <ecNumber evidence="2">2.1.1.163</ecNumber>
    </submittedName>
</protein>
<keyword evidence="2" id="KW-0489">Methyltransferase</keyword>
<dbReference type="InterPro" id="IPR029063">
    <property type="entry name" value="SAM-dependent_MTases_sf"/>
</dbReference>
<dbReference type="Pfam" id="PF13847">
    <property type="entry name" value="Methyltransf_31"/>
    <property type="match status" value="1"/>
</dbReference>
<comment type="caution">
    <text evidence="2">The sequence shown here is derived from an EMBL/GenBank/DDBJ whole genome shotgun (WGS) entry which is preliminary data.</text>
</comment>
<dbReference type="EC" id="2.1.1.163" evidence="2"/>
<gene>
    <name evidence="2" type="ORF">ASZ90_012064</name>
</gene>
<accession>A0A0W8FBD9</accession>
<organism evidence="2">
    <name type="scientific">hydrocarbon metagenome</name>
    <dbReference type="NCBI Taxonomy" id="938273"/>
    <lineage>
        <taxon>unclassified sequences</taxon>
        <taxon>metagenomes</taxon>
        <taxon>ecological metagenomes</taxon>
    </lineage>
</organism>
<keyword evidence="2" id="KW-0808">Transferase</keyword>
<sequence length="284" mass="31063">MMTDLDYLSLASAMHRLTEPAVSSAISLLPLVPGSRGLDVACGNGDHSLWLARAAKPDGCVFGIDICKEGLVRAIESAKSAGLKGELAFLQGDVCSIPFPDHIFDWVWCADCLWPGPRSQGFLGMNPLPALEELVRVTRPGGTVALLFWSSQKLLPGHPLLEARLNATLVACYPFQEGWDPRAHILSAPLWMNEAGLMDIRGRTFVADIQGPLSDQAQDDLQLCFQMLWGRAAEELPEKERENFRVLCSNCSADFIAANQYYYGFITYTIFTGRVAAGSLIIAN</sequence>
<dbReference type="Gene3D" id="3.40.50.150">
    <property type="entry name" value="Vaccinia Virus protein VP39"/>
    <property type="match status" value="1"/>
</dbReference>
<dbReference type="PANTHER" id="PTHR43591:SF24">
    <property type="entry name" value="2-METHOXY-6-POLYPRENYL-1,4-BENZOQUINOL METHYLASE, MITOCHONDRIAL"/>
    <property type="match status" value="1"/>
</dbReference>
<dbReference type="EMBL" id="LNQE01001393">
    <property type="protein sequence ID" value="KUG18239.1"/>
    <property type="molecule type" value="Genomic_DNA"/>
</dbReference>
<dbReference type="SUPFAM" id="SSF53335">
    <property type="entry name" value="S-adenosyl-L-methionine-dependent methyltransferases"/>
    <property type="match status" value="1"/>
</dbReference>
<proteinExistence type="predicted"/>
<evidence type="ECO:0000313" key="2">
    <source>
        <dbReference type="EMBL" id="KUG18239.1"/>
    </source>
</evidence>
<feature type="domain" description="Methyltransferase" evidence="1">
    <location>
        <begin position="34"/>
        <end position="149"/>
    </location>
</feature>